<dbReference type="InterPro" id="IPR009061">
    <property type="entry name" value="DNA-bd_dom_put_sf"/>
</dbReference>
<comment type="caution">
    <text evidence="2">The sequence shown here is derived from an EMBL/GenBank/DDBJ whole genome shotgun (WGS) entry which is preliminary data.</text>
</comment>
<evidence type="ECO:0000313" key="3">
    <source>
        <dbReference type="Proteomes" id="UP000199735"/>
    </source>
</evidence>
<proteinExistence type="predicted"/>
<name>A0AAX2EJW2_9BACI</name>
<dbReference type="RefSeq" id="WP_093881570.1">
    <property type="nucleotide sequence ID" value="NZ_FOCD01000006.1"/>
</dbReference>
<dbReference type="Proteomes" id="UP000199735">
    <property type="component" value="Unassembled WGS sequence"/>
</dbReference>
<reference evidence="2 3" key="1">
    <citation type="submission" date="2016-10" db="EMBL/GenBank/DDBJ databases">
        <authorList>
            <person name="Varghese N."/>
            <person name="Submissions S."/>
        </authorList>
    </citation>
    <scope>NUCLEOTIDE SEQUENCE [LARGE SCALE GENOMIC DNA]</scope>
    <source>
        <strain evidence="2 3">DSM 21619</strain>
    </source>
</reference>
<protein>
    <submittedName>
        <fullName evidence="2">DNA binding domain-containing protein, excisionase family</fullName>
    </submittedName>
</protein>
<dbReference type="EMBL" id="FOCD01000006">
    <property type="protein sequence ID" value="SEO09311.1"/>
    <property type="molecule type" value="Genomic_DNA"/>
</dbReference>
<feature type="domain" description="Helix-turn-helix" evidence="1">
    <location>
        <begin position="6"/>
        <end position="60"/>
    </location>
</feature>
<evidence type="ECO:0000259" key="1">
    <source>
        <dbReference type="Pfam" id="PF12728"/>
    </source>
</evidence>
<evidence type="ECO:0000313" key="2">
    <source>
        <dbReference type="EMBL" id="SEO09311.1"/>
    </source>
</evidence>
<dbReference type="AlphaFoldDB" id="A0AAX2EJW2"/>
<sequence length="326" mass="38042">MNSNNYITTKEVAQRLNKSISTIYRYVNEKKLRPVYEDKWQIDSSLLFREEDVDRLIEEQQNKPGYTTGEVAAKLSKHPSTIAMYIKTGKLKTEKREFKGRILNFISEQDLETLQKEIGEKESGYISIFNKQHNIHLYQSFQDSKGSKARIMSLDGPGVAELEDGNRIGIERLFQLGYTPYYNLKPQRYVTKKGYIQFQFRGSINPKSIHINIIESLIINMGHKNVKLREEEWGLNLYVKPGLIRNNDNLYLTYESLNSYLVDGYLIQRHDGILLQTDYMPILAHVSKSTKDNLKHYSKISKLSLDDYVESILEKHFNEIKDLNNN</sequence>
<dbReference type="InterPro" id="IPR041657">
    <property type="entry name" value="HTH_17"/>
</dbReference>
<dbReference type="Pfam" id="PF12728">
    <property type="entry name" value="HTH_17"/>
    <property type="match status" value="1"/>
</dbReference>
<dbReference type="Gene3D" id="1.10.1660.10">
    <property type="match status" value="1"/>
</dbReference>
<gene>
    <name evidence="2" type="ORF">SAMN04489762_3472</name>
</gene>
<dbReference type="SUPFAM" id="SSF46955">
    <property type="entry name" value="Putative DNA-binding domain"/>
    <property type="match status" value="1"/>
</dbReference>
<organism evidence="2 3">
    <name type="scientific">Terribacillus saccharophilus</name>
    <dbReference type="NCBI Taxonomy" id="361277"/>
    <lineage>
        <taxon>Bacteria</taxon>
        <taxon>Bacillati</taxon>
        <taxon>Bacillota</taxon>
        <taxon>Bacilli</taxon>
        <taxon>Bacillales</taxon>
        <taxon>Bacillaceae</taxon>
        <taxon>Terribacillus</taxon>
    </lineage>
</organism>
<accession>A0AAX2EJW2</accession>